<proteinExistence type="predicted"/>
<reference evidence="1" key="1">
    <citation type="submission" date="2022-07" db="EMBL/GenBank/DDBJ databases">
        <title>Complete genome of Vibrio japonicus strain JCM 31412T and phylogenomic assessment of the Nereis clade of the genus Vibrio.</title>
        <authorList>
            <person name="Shlafstein M.D."/>
            <person name="Emsley S.A."/>
            <person name="Ushijima B."/>
            <person name="Videau P."/>
            <person name="Saw J.H."/>
        </authorList>
    </citation>
    <scope>NUCLEOTIDE SEQUENCE</scope>
    <source>
        <strain evidence="1">JCM 31412</strain>
    </source>
</reference>
<organism evidence="1 2">
    <name type="scientific">Vibrio japonicus</name>
    <dbReference type="NCBI Taxonomy" id="1824638"/>
    <lineage>
        <taxon>Bacteria</taxon>
        <taxon>Pseudomonadati</taxon>
        <taxon>Pseudomonadota</taxon>
        <taxon>Gammaproteobacteria</taxon>
        <taxon>Vibrionales</taxon>
        <taxon>Vibrionaceae</taxon>
        <taxon>Vibrio</taxon>
    </lineage>
</organism>
<dbReference type="RefSeq" id="WP_257084452.1">
    <property type="nucleotide sequence ID" value="NZ_CP102096.1"/>
</dbReference>
<gene>
    <name evidence="1" type="ORF">NP165_00555</name>
</gene>
<keyword evidence="2" id="KW-1185">Reference proteome</keyword>
<name>A0ABY5LIW4_9VIBR</name>
<dbReference type="EMBL" id="CP102096">
    <property type="protein sequence ID" value="UUM30712.1"/>
    <property type="molecule type" value="Genomic_DNA"/>
</dbReference>
<evidence type="ECO:0008006" key="3">
    <source>
        <dbReference type="Google" id="ProtNLM"/>
    </source>
</evidence>
<dbReference type="Proteomes" id="UP001058602">
    <property type="component" value="Chromosome 1"/>
</dbReference>
<sequence length="512" mass="57091">MKALQNPAVLATLLAIQACSTTAIKEESSTIKPQATLDNPSSVKPQTFVMRGQIVLGHEVRSITPCGSQTQYWLDLPQDRFQQGLTLVRSPYAPLYGEVIGHLKRAENEGYSADYTAQFVVDQINILTAENPARCALPEAPTKAFGTEPFWSVSFEHESIVFNKLGEEKRTLTLTSSHIENDERRYQFEGRHLELTQRSCKDGMSDSLYGWTSNLVLDGKTYQGCATLSNHDATQDWSADYQAKATKGTPFSVTMNLKPDHTAQTTYSYLSGEADTVEKGFWQQLNPDQIQVVGTQLQGQPLNSERIYTRDGYELTTKKEKVGDVVYDIADGGVTLFQSKQTLSYAEQPAIPRELTAEKIPSSADFNPKVDRALREYFRMHKTDPTGTRYRWLTYDLNGDGNKELLAQLDWCGSGGCTLLIFENHEQKWRFNSRISLVRTPINLGKSASESWQDLVLFVSGGGAVPNQHILKHNNISYPLNPSVAPVANYDEISEVQLFSDGLTPHQGGVTL</sequence>
<protein>
    <recommendedName>
        <fullName evidence="3">Lipoprotein</fullName>
    </recommendedName>
</protein>
<evidence type="ECO:0000313" key="2">
    <source>
        <dbReference type="Proteomes" id="UP001058602"/>
    </source>
</evidence>
<dbReference type="PROSITE" id="PS51257">
    <property type="entry name" value="PROKAR_LIPOPROTEIN"/>
    <property type="match status" value="1"/>
</dbReference>
<evidence type="ECO:0000313" key="1">
    <source>
        <dbReference type="EMBL" id="UUM30712.1"/>
    </source>
</evidence>
<accession>A0ABY5LIW4</accession>